<dbReference type="STRING" id="1287681.M7T8X2"/>
<dbReference type="InterPro" id="IPR021858">
    <property type="entry name" value="Fun_TF"/>
</dbReference>
<gene>
    <name evidence="4" type="ORF">UCREL1_6737</name>
</gene>
<dbReference type="KEGG" id="ela:UCREL1_6737"/>
<feature type="compositionally biased region" description="Basic and acidic residues" evidence="3">
    <location>
        <begin position="253"/>
        <end position="265"/>
    </location>
</feature>
<evidence type="ECO:0000256" key="2">
    <source>
        <dbReference type="ARBA" id="ARBA00023242"/>
    </source>
</evidence>
<dbReference type="GO" id="GO:0005634">
    <property type="term" value="C:nucleus"/>
    <property type="evidence" value="ECO:0007669"/>
    <property type="project" value="UniProtKB-SubCell"/>
</dbReference>
<evidence type="ECO:0000313" key="5">
    <source>
        <dbReference type="Proteomes" id="UP000012174"/>
    </source>
</evidence>
<reference evidence="5" key="1">
    <citation type="journal article" date="2013" name="Genome Announc.">
        <title>Draft genome sequence of the grapevine dieback fungus Eutypa lata UCR-EL1.</title>
        <authorList>
            <person name="Blanco-Ulate B."/>
            <person name="Rolshausen P.E."/>
            <person name="Cantu D."/>
        </authorList>
    </citation>
    <scope>NUCLEOTIDE SEQUENCE [LARGE SCALE GENOMIC DNA]</scope>
    <source>
        <strain evidence="5">UCR-EL1</strain>
    </source>
</reference>
<feature type="region of interest" description="Disordered" evidence="3">
    <location>
        <begin position="222"/>
        <end position="294"/>
    </location>
</feature>
<dbReference type="PANTHER" id="PTHR37534">
    <property type="entry name" value="TRANSCRIPTIONAL ACTIVATOR PROTEIN UGA3"/>
    <property type="match status" value="1"/>
</dbReference>
<dbReference type="Pfam" id="PF11951">
    <property type="entry name" value="Fungal_trans_2"/>
    <property type="match status" value="2"/>
</dbReference>
<organism evidence="4 5">
    <name type="scientific">Eutypa lata (strain UCR-EL1)</name>
    <name type="common">Grapevine dieback disease fungus</name>
    <name type="synonym">Eutypa armeniacae</name>
    <dbReference type="NCBI Taxonomy" id="1287681"/>
    <lineage>
        <taxon>Eukaryota</taxon>
        <taxon>Fungi</taxon>
        <taxon>Dikarya</taxon>
        <taxon>Ascomycota</taxon>
        <taxon>Pezizomycotina</taxon>
        <taxon>Sordariomycetes</taxon>
        <taxon>Xylariomycetidae</taxon>
        <taxon>Xylariales</taxon>
        <taxon>Diatrypaceae</taxon>
        <taxon>Eutypa</taxon>
    </lineage>
</organism>
<dbReference type="OrthoDB" id="5333823at2759"/>
<keyword evidence="2" id="KW-0539">Nucleus</keyword>
<feature type="compositionally biased region" description="Polar residues" evidence="3">
    <location>
        <begin position="230"/>
        <end position="240"/>
    </location>
</feature>
<feature type="compositionally biased region" description="Pro residues" evidence="3">
    <location>
        <begin position="281"/>
        <end position="294"/>
    </location>
</feature>
<accession>M7T8X2</accession>
<evidence type="ECO:0000256" key="1">
    <source>
        <dbReference type="ARBA" id="ARBA00004123"/>
    </source>
</evidence>
<dbReference type="PANTHER" id="PTHR37534:SF38">
    <property type="entry name" value="ZN(2)-C6 FUNGAL-TYPE DOMAIN-CONTAINING PROTEIN"/>
    <property type="match status" value="1"/>
</dbReference>
<comment type="subcellular location">
    <subcellularLocation>
        <location evidence="1">Nucleus</location>
    </subcellularLocation>
</comment>
<feature type="compositionally biased region" description="Acidic residues" evidence="3">
    <location>
        <begin position="266"/>
        <end position="276"/>
    </location>
</feature>
<dbReference type="HOGENOM" id="CLU_021380_1_0_1"/>
<protein>
    <submittedName>
        <fullName evidence="4">Putative c6 transcription factor protein</fullName>
    </submittedName>
</protein>
<dbReference type="OMA" id="CAAFEER"/>
<proteinExistence type="predicted"/>
<sequence>MSRFVSDLNLSTKSGNSSDVNLSVRYGQMLCMLIQTAAEGGRQGHHRVHLAAYKDLIASSPPSDTAFLIFITEFFQYRVFADELIRYPSPQSRRLASEDWIPWVEIKPPRLIGIADGLFHYLSQITTIRNFIRDNMTAGNDPVVDYSALYNAANIDDAIRAWEPHWPPGDSRDRVADLYRAMMLVYLYRTIYPPSMSSPAPPPILDLSNSIESLVSTSSLSRSSIPSLITQEQQQPSMIQTPPMERPPSNHHRYSDDEGDVKVDVNGDDDDDDIDGDGGITPPPPRADSPPPIRYPPHHDHRITLLVDESIAIMDSFKPGDPVQALLLVPCLIIGCASFAPAQRERVGAAVRAVRGYTGLRNCELVIELLEEVWRLMERGEWTRVWDWQGVARSLRLDFSCA</sequence>
<dbReference type="GO" id="GO:0045944">
    <property type="term" value="P:positive regulation of transcription by RNA polymerase II"/>
    <property type="evidence" value="ECO:0007669"/>
    <property type="project" value="TreeGrafter"/>
</dbReference>
<keyword evidence="5" id="KW-1185">Reference proteome</keyword>
<name>M7T8X2_EUTLA</name>
<dbReference type="Proteomes" id="UP000012174">
    <property type="component" value="Unassembled WGS sequence"/>
</dbReference>
<dbReference type="EMBL" id="KB706686">
    <property type="protein sequence ID" value="EMR66281.1"/>
    <property type="molecule type" value="Genomic_DNA"/>
</dbReference>
<dbReference type="GO" id="GO:0000976">
    <property type="term" value="F:transcription cis-regulatory region binding"/>
    <property type="evidence" value="ECO:0007669"/>
    <property type="project" value="TreeGrafter"/>
</dbReference>
<dbReference type="AlphaFoldDB" id="M7T8X2"/>
<dbReference type="GO" id="GO:0003700">
    <property type="term" value="F:DNA-binding transcription factor activity"/>
    <property type="evidence" value="ECO:0007669"/>
    <property type="project" value="TreeGrafter"/>
</dbReference>
<evidence type="ECO:0000256" key="3">
    <source>
        <dbReference type="SAM" id="MobiDB-lite"/>
    </source>
</evidence>
<evidence type="ECO:0000313" key="4">
    <source>
        <dbReference type="EMBL" id="EMR66281.1"/>
    </source>
</evidence>
<dbReference type="eggNOG" id="ENOG502QU5N">
    <property type="taxonomic scope" value="Eukaryota"/>
</dbReference>